<feature type="domain" description="MvaT DNA-binding" evidence="3">
    <location>
        <begin position="94"/>
        <end position="130"/>
    </location>
</feature>
<evidence type="ECO:0000256" key="2">
    <source>
        <dbReference type="SAM" id="MobiDB-lite"/>
    </source>
</evidence>
<dbReference type="HOGENOM" id="CLU_164762_0_0_6"/>
<dbReference type="KEGG" id="psa:PST_1161"/>
<dbReference type="AlphaFoldDB" id="A4VIQ5"/>
<evidence type="ECO:0000256" key="1">
    <source>
        <dbReference type="SAM" id="Coils"/>
    </source>
</evidence>
<dbReference type="NCBIfam" id="NF041859">
    <property type="entry name" value="silencer_MvaTU"/>
    <property type="match status" value="1"/>
</dbReference>
<dbReference type="Proteomes" id="UP000000233">
    <property type="component" value="Chromosome"/>
</dbReference>
<dbReference type="NCBIfam" id="NF041860">
    <property type="entry name" value="silencer_MvaT"/>
    <property type="match status" value="1"/>
</dbReference>
<dbReference type="CDD" id="cd16170">
    <property type="entry name" value="MvaT_DBD"/>
    <property type="match status" value="1"/>
</dbReference>
<feature type="compositionally biased region" description="Basic residues" evidence="2">
    <location>
        <begin position="86"/>
        <end position="97"/>
    </location>
</feature>
<gene>
    <name evidence="4" type="primary">mvaT</name>
    <name evidence="4" type="ordered locus">PST_1161</name>
</gene>
<evidence type="ECO:0000313" key="4">
    <source>
        <dbReference type="EMBL" id="ABP78856.1"/>
    </source>
</evidence>
<dbReference type="eggNOG" id="ENOG50337XI">
    <property type="taxonomic scope" value="Bacteria"/>
</dbReference>
<dbReference type="EMBL" id="CP000304">
    <property type="protein sequence ID" value="ABP78856.1"/>
    <property type="molecule type" value="Genomic_DNA"/>
</dbReference>
<sequence length="135" mass="15452">MRSNLIQGSHMSLINEYRATEEAIKELQERLKSLSEDDKLKKELEFEGKLRELMGEYQKSLRDIIALLDPDASRNSKTPRAAKAPTSKRARRVKQYKNPHSGEVIETKGGNHKTLKEWKAQWGSDTVESWATLLG</sequence>
<reference evidence="4 5" key="1">
    <citation type="journal article" date="2008" name="Proc. Natl. Acad. Sci. U.S.A.">
        <title>Nitrogen fixation island and rhizosphere competence traits in the genome of root-associated Pseudomonas stutzeri A1501.</title>
        <authorList>
            <person name="Yan Y."/>
            <person name="Yang J."/>
            <person name="Dou Y."/>
            <person name="Chen M."/>
            <person name="Ping S."/>
            <person name="Peng J."/>
            <person name="Lu W."/>
            <person name="Zhang W."/>
            <person name="Yao Z."/>
            <person name="Li H."/>
            <person name="Liu W."/>
            <person name="He S."/>
            <person name="Geng L."/>
            <person name="Zhang X."/>
            <person name="Yang F."/>
            <person name="Yu H."/>
            <person name="Zhan Y."/>
            <person name="Li D."/>
            <person name="Lin Z."/>
            <person name="Wang Y."/>
            <person name="Elmerich C."/>
            <person name="Lin M."/>
            <person name="Jin Q."/>
        </authorList>
    </citation>
    <scope>NUCLEOTIDE SEQUENCE [LARGE SCALE GENOMIC DNA]</scope>
    <source>
        <strain evidence="4 5">A1501</strain>
    </source>
</reference>
<dbReference type="Pfam" id="PF22055">
    <property type="entry name" value="MvaT_DBD"/>
    <property type="match status" value="1"/>
</dbReference>
<keyword evidence="5" id="KW-1185">Reference proteome</keyword>
<proteinExistence type="predicted"/>
<name>A4VIQ5_STUS1</name>
<evidence type="ECO:0000313" key="5">
    <source>
        <dbReference type="Proteomes" id="UP000000233"/>
    </source>
</evidence>
<evidence type="ECO:0000259" key="3">
    <source>
        <dbReference type="Pfam" id="PF22055"/>
    </source>
</evidence>
<dbReference type="InterPro" id="IPR035616">
    <property type="entry name" value="MvaT_DBD"/>
</dbReference>
<keyword evidence="1" id="KW-0175">Coiled coil</keyword>
<protein>
    <submittedName>
        <fullName evidence="4">Transcriptional regulator MvaT, P16 subunit</fullName>
    </submittedName>
</protein>
<organism evidence="4 5">
    <name type="scientific">Stutzerimonas stutzeri (strain A1501)</name>
    <name type="common">Pseudomonas stutzeri</name>
    <dbReference type="NCBI Taxonomy" id="379731"/>
    <lineage>
        <taxon>Bacteria</taxon>
        <taxon>Pseudomonadati</taxon>
        <taxon>Pseudomonadota</taxon>
        <taxon>Gammaproteobacteria</taxon>
        <taxon>Pseudomonadales</taxon>
        <taxon>Pseudomonadaceae</taxon>
        <taxon>Stutzerimonas</taxon>
    </lineage>
</organism>
<accession>A4VIQ5</accession>
<feature type="coiled-coil region" evidence="1">
    <location>
        <begin position="10"/>
        <end position="44"/>
    </location>
</feature>
<feature type="region of interest" description="Disordered" evidence="2">
    <location>
        <begin position="72"/>
        <end position="110"/>
    </location>
</feature>